<protein>
    <recommendedName>
        <fullName evidence="2">C2H2-type domain-containing protein</fullName>
    </recommendedName>
</protein>
<keyword evidence="1" id="KW-0862">Zinc</keyword>
<dbReference type="EMBL" id="GL945432">
    <property type="protein sequence ID" value="EGO26128.1"/>
    <property type="molecule type" value="Genomic_DNA"/>
</dbReference>
<sequence>MSFSMDFDIDEFMNFNNPDLFDENMLVSHSLGTDMDSNTVPQHFPIDDQVDLLPHYVGDAGVKPNEYPANYTAPTSDVVGWPVSRTVHSIGPADQSALPLPMFTDPWAPRPSETLDEAHHSISIRMCQMLNDNVPPHRTAAEHSKIIFNALQESIEAESDTDLVQALCGPVDLLDYSDTVLGEAQSEGVPPMDIGTAFSEGSVTSLASEAQAYAAAYAADMYNENRVLKLSCTDNAAEVIAENDSHAFQNSYSVFNQDGFTSAAMLEQDIPFDFPADQPEPTQGVQFNVLQAPLPLMGAGINNTLGVQLIGSGSSSLPGTSKLADIKFVCRWGLEPCGKPISKNNVKKHLTRHHGLKLGLKDAVRCEWEGCNRQLLLANISRHIATLHLPICLVCSACGQEFPGRDAVWRHIVGNHPGYQHAAPTRVKRHD</sequence>
<organism>
    <name type="scientific">Serpula lacrymans var. lacrymans (strain S7.9)</name>
    <name type="common">Dry rot fungus</name>
    <dbReference type="NCBI Taxonomy" id="578457"/>
    <lineage>
        <taxon>Eukaryota</taxon>
        <taxon>Fungi</taxon>
        <taxon>Dikarya</taxon>
        <taxon>Basidiomycota</taxon>
        <taxon>Agaricomycotina</taxon>
        <taxon>Agaricomycetes</taxon>
        <taxon>Agaricomycetidae</taxon>
        <taxon>Boletales</taxon>
        <taxon>Coniophorineae</taxon>
        <taxon>Serpulaceae</taxon>
        <taxon>Serpula</taxon>
    </lineage>
</organism>
<feature type="domain" description="C2H2-type" evidence="2">
    <location>
        <begin position="393"/>
        <end position="421"/>
    </location>
</feature>
<evidence type="ECO:0000256" key="1">
    <source>
        <dbReference type="PROSITE-ProRule" id="PRU00042"/>
    </source>
</evidence>
<dbReference type="GO" id="GO:0008270">
    <property type="term" value="F:zinc ion binding"/>
    <property type="evidence" value="ECO:0007669"/>
    <property type="project" value="UniProtKB-KW"/>
</dbReference>
<evidence type="ECO:0000259" key="2">
    <source>
        <dbReference type="PROSITE" id="PS50157"/>
    </source>
</evidence>
<dbReference type="GeneID" id="18814619"/>
<dbReference type="Proteomes" id="UP000008064">
    <property type="component" value="Unassembled WGS sequence"/>
</dbReference>
<gene>
    <name evidence="3" type="ORF">SERLADRAFT_435973</name>
</gene>
<accession>F8NQQ2</accession>
<dbReference type="SMART" id="SM00355">
    <property type="entry name" value="ZnF_C2H2"/>
    <property type="match status" value="2"/>
</dbReference>
<evidence type="ECO:0000313" key="3">
    <source>
        <dbReference type="EMBL" id="EGO26128.1"/>
    </source>
</evidence>
<dbReference type="InterPro" id="IPR013087">
    <property type="entry name" value="Znf_C2H2_type"/>
</dbReference>
<dbReference type="RefSeq" id="XP_007316301.1">
    <property type="nucleotide sequence ID" value="XM_007316239.1"/>
</dbReference>
<dbReference type="PROSITE" id="PS00028">
    <property type="entry name" value="ZINC_FINGER_C2H2_1"/>
    <property type="match status" value="1"/>
</dbReference>
<dbReference type="HOGENOM" id="CLU_636408_0_0_1"/>
<keyword evidence="1" id="KW-0479">Metal-binding</keyword>
<keyword evidence="1" id="KW-0863">Zinc-finger</keyword>
<name>F8NQQ2_SERL9</name>
<proteinExistence type="predicted"/>
<reference evidence="3" key="1">
    <citation type="submission" date="2011-04" db="EMBL/GenBank/DDBJ databases">
        <title>Evolution of plant cell wall degrading machinery underlies the functional diversity of forest fungi.</title>
        <authorList>
            <consortium name="US DOE Joint Genome Institute (JGI-PGF)"/>
            <person name="Eastwood D.C."/>
            <person name="Floudas D."/>
            <person name="Binder M."/>
            <person name="Majcherczyk A."/>
            <person name="Schneider P."/>
            <person name="Aerts A."/>
            <person name="Asiegbu F.O."/>
            <person name="Baker S.E."/>
            <person name="Barry K."/>
            <person name="Bendiksby M."/>
            <person name="Blumentritt M."/>
            <person name="Coutinho P.M."/>
            <person name="Cullen D."/>
            <person name="Cullen D."/>
            <person name="Gathman A."/>
            <person name="Goodell B."/>
            <person name="Henrissat B."/>
            <person name="Ihrmark K."/>
            <person name="Kauserud H."/>
            <person name="Kohler A."/>
            <person name="LaButti K."/>
            <person name="Lapidus A."/>
            <person name="Lavin J.L."/>
            <person name="Lee Y.-H."/>
            <person name="Lindquist E."/>
            <person name="Lilly W."/>
            <person name="Lucas S."/>
            <person name="Morin E."/>
            <person name="Murat C."/>
            <person name="Oguiza J.A."/>
            <person name="Park J."/>
            <person name="Pisabarro A.G."/>
            <person name="Riley R."/>
            <person name="Rosling A."/>
            <person name="Salamov A."/>
            <person name="Schmidt O."/>
            <person name="Schmutz J."/>
            <person name="Skrede I."/>
            <person name="Stenlid J."/>
            <person name="Wiebenga A."/>
            <person name="Xie X."/>
            <person name="Kues U."/>
            <person name="Hibbett D.S."/>
            <person name="Hoffmeister D."/>
            <person name="Hogberg N."/>
            <person name="Martin F."/>
            <person name="Grigoriev I.V."/>
            <person name="Watkinson S.C."/>
        </authorList>
    </citation>
    <scope>NUCLEOTIDE SEQUENCE</scope>
    <source>
        <strain evidence="3">S7.9</strain>
    </source>
</reference>
<dbReference type="PROSITE" id="PS50157">
    <property type="entry name" value="ZINC_FINGER_C2H2_2"/>
    <property type="match status" value="1"/>
</dbReference>
<dbReference type="AlphaFoldDB" id="F8NQQ2"/>
<dbReference type="KEGG" id="sla:SERLADRAFT_435973"/>
<dbReference type="OrthoDB" id="2692749at2759"/>